<evidence type="ECO:0000256" key="6">
    <source>
        <dbReference type="ARBA" id="ARBA00022679"/>
    </source>
</evidence>
<dbReference type="GO" id="GO:0008108">
    <property type="term" value="F:UDP-glucose:hexose-1-phosphate uridylyltransferase activity"/>
    <property type="evidence" value="ECO:0007669"/>
    <property type="project" value="UniProtKB-UniRule"/>
</dbReference>
<keyword evidence="6 15" id="KW-0808">Transferase</keyword>
<evidence type="ECO:0000256" key="12">
    <source>
        <dbReference type="NCBIfam" id="TIGR00209"/>
    </source>
</evidence>
<dbReference type="InterPro" id="IPR036265">
    <property type="entry name" value="HIT-like_sf"/>
</dbReference>
<comment type="similarity">
    <text evidence="3 15">Belongs to the galactose-1-phosphate uridylyltransferase type 1 family.</text>
</comment>
<evidence type="ECO:0000256" key="4">
    <source>
        <dbReference type="ARBA" id="ARBA00012384"/>
    </source>
</evidence>
<evidence type="ECO:0000256" key="11">
    <source>
        <dbReference type="ARBA" id="ARBA00023277"/>
    </source>
</evidence>
<keyword evidence="7 15" id="KW-0548">Nucleotidyltransferase</keyword>
<reference evidence="18 19" key="1">
    <citation type="submission" date="2016-12" db="EMBL/GenBank/DDBJ databases">
        <authorList>
            <person name="Song W.-J."/>
            <person name="Kurnit D.M."/>
        </authorList>
    </citation>
    <scope>NUCLEOTIDE SEQUENCE [LARGE SCALE GENOMIC DNA]</scope>
    <source>
        <strain evidence="18 19">IMCC3135</strain>
    </source>
</reference>
<evidence type="ECO:0000256" key="15">
    <source>
        <dbReference type="RuleBase" id="RU000506"/>
    </source>
</evidence>
<comment type="pathway">
    <text evidence="2 15">Carbohydrate metabolism; galactose metabolism.</text>
</comment>
<dbReference type="EMBL" id="CP018632">
    <property type="protein sequence ID" value="ASJ75615.1"/>
    <property type="molecule type" value="Genomic_DNA"/>
</dbReference>
<dbReference type="NCBIfam" id="TIGR00209">
    <property type="entry name" value="galT_1"/>
    <property type="match status" value="1"/>
</dbReference>
<evidence type="ECO:0000256" key="7">
    <source>
        <dbReference type="ARBA" id="ARBA00022695"/>
    </source>
</evidence>
<evidence type="ECO:0000256" key="1">
    <source>
        <dbReference type="ARBA" id="ARBA00001107"/>
    </source>
</evidence>
<evidence type="ECO:0000256" key="10">
    <source>
        <dbReference type="ARBA" id="ARBA00023144"/>
    </source>
</evidence>
<dbReference type="PIRSF" id="PIRSF000808">
    <property type="entry name" value="GalT"/>
    <property type="match status" value="1"/>
</dbReference>
<accession>A0A2Z2NYW0</accession>
<dbReference type="EC" id="2.7.7.12" evidence="4 12"/>
<keyword evidence="10 15" id="KW-0299">Galactose metabolism</keyword>
<dbReference type="GO" id="GO:0033499">
    <property type="term" value="P:galactose catabolic process via UDP-galactose, Leloir pathway"/>
    <property type="evidence" value="ECO:0007669"/>
    <property type="project" value="TreeGrafter"/>
</dbReference>
<evidence type="ECO:0000256" key="5">
    <source>
        <dbReference type="ARBA" id="ARBA00016340"/>
    </source>
</evidence>
<dbReference type="Gene3D" id="3.30.428.10">
    <property type="entry name" value="HIT-like"/>
    <property type="match status" value="2"/>
</dbReference>
<feature type="binding site" evidence="14">
    <location>
        <position position="47"/>
    </location>
    <ligand>
        <name>Zn(2+)</name>
        <dbReference type="ChEBI" id="CHEBI:29105"/>
    </ligand>
</feature>
<evidence type="ECO:0000259" key="16">
    <source>
        <dbReference type="Pfam" id="PF01087"/>
    </source>
</evidence>
<dbReference type="InterPro" id="IPR001937">
    <property type="entry name" value="GalP_UDPtransf1"/>
</dbReference>
<evidence type="ECO:0000256" key="3">
    <source>
        <dbReference type="ARBA" id="ARBA00010951"/>
    </source>
</evidence>
<gene>
    <name evidence="18" type="primary">galT</name>
    <name evidence="18" type="ORF">IMCC3135_27810</name>
</gene>
<feature type="active site" description="Tele-UMP-histidine intermediate" evidence="13">
    <location>
        <position position="165"/>
    </location>
</feature>
<keyword evidence="9 14" id="KW-0862">Zinc</keyword>
<dbReference type="GO" id="GO:0008270">
    <property type="term" value="F:zinc ion binding"/>
    <property type="evidence" value="ECO:0007669"/>
    <property type="project" value="InterPro"/>
</dbReference>
<dbReference type="KEGG" id="gai:IMCC3135_27810"/>
<dbReference type="PROSITE" id="PS00117">
    <property type="entry name" value="GAL_P_UDP_TRANSF_I"/>
    <property type="match status" value="1"/>
</dbReference>
<dbReference type="PANTHER" id="PTHR11943:SF1">
    <property type="entry name" value="GALACTOSE-1-PHOSPHATE URIDYLYLTRANSFERASE"/>
    <property type="match status" value="1"/>
</dbReference>
<feature type="domain" description="Galactose-1-phosphate uridyl transferase N-terminal" evidence="16">
    <location>
        <begin position="6"/>
        <end position="174"/>
    </location>
</feature>
<evidence type="ECO:0000313" key="19">
    <source>
        <dbReference type="Proteomes" id="UP000250079"/>
    </source>
</evidence>
<dbReference type="OrthoDB" id="9769064at2"/>
<feature type="domain" description="Galactose-1-phosphate uridyl transferase C-terminal" evidence="17">
    <location>
        <begin position="188"/>
        <end position="342"/>
    </location>
</feature>
<dbReference type="InterPro" id="IPR005849">
    <property type="entry name" value="GalP_Utransf_N"/>
</dbReference>
<comment type="catalytic activity">
    <reaction evidence="1 15">
        <text>alpha-D-galactose 1-phosphate + UDP-alpha-D-glucose = alpha-D-glucose 1-phosphate + UDP-alpha-D-galactose</text>
        <dbReference type="Rhea" id="RHEA:13989"/>
        <dbReference type="ChEBI" id="CHEBI:58336"/>
        <dbReference type="ChEBI" id="CHEBI:58601"/>
        <dbReference type="ChEBI" id="CHEBI:58885"/>
        <dbReference type="ChEBI" id="CHEBI:66914"/>
        <dbReference type="EC" id="2.7.7.12"/>
    </reaction>
</comment>
<dbReference type="GO" id="GO:0005737">
    <property type="term" value="C:cytoplasm"/>
    <property type="evidence" value="ECO:0007669"/>
    <property type="project" value="TreeGrafter"/>
</dbReference>
<evidence type="ECO:0000256" key="2">
    <source>
        <dbReference type="ARBA" id="ARBA00004947"/>
    </source>
</evidence>
<feature type="binding site" evidence="14">
    <location>
        <position position="50"/>
    </location>
    <ligand>
        <name>Zn(2+)</name>
        <dbReference type="ChEBI" id="CHEBI:29105"/>
    </ligand>
</feature>
<name>A0A2Z2NYW0_9GAMM</name>
<dbReference type="UniPathway" id="UPA00214"/>
<dbReference type="Pfam" id="PF01087">
    <property type="entry name" value="GalP_UDP_transf"/>
    <property type="match status" value="1"/>
</dbReference>
<dbReference type="RefSeq" id="WP_088920512.1">
    <property type="nucleotide sequence ID" value="NZ_CP018632.1"/>
</dbReference>
<dbReference type="AlphaFoldDB" id="A0A2Z2NYW0"/>
<feature type="binding site" evidence="14">
    <location>
        <position position="112"/>
    </location>
    <ligand>
        <name>Zn(2+)</name>
        <dbReference type="ChEBI" id="CHEBI:29105"/>
    </ligand>
</feature>
<dbReference type="InterPro" id="IPR005850">
    <property type="entry name" value="GalP_Utransf_C"/>
</dbReference>
<dbReference type="InterPro" id="IPR019779">
    <property type="entry name" value="GalP_UDPtransf1_His-AS"/>
</dbReference>
<evidence type="ECO:0000256" key="13">
    <source>
        <dbReference type="PIRSR" id="PIRSR000808-1"/>
    </source>
</evidence>
<comment type="cofactor">
    <cofactor evidence="14">
        <name>Zn(2+)</name>
        <dbReference type="ChEBI" id="CHEBI:29105"/>
    </cofactor>
    <text evidence="14">Binds 1 zinc ion per subunit.</text>
</comment>
<keyword evidence="8 14" id="KW-0479">Metal-binding</keyword>
<sequence length="348" mass="39524">MSGNWQRRWHPLLSQWVLISARSAARPWSGAMAISVTQNQPEHDPDCYLCPRVTRANGQLNPDYQGAYAFDNDFPSLSADAPHDASTNNENQLHRTAPAQGHCRVLCWSEHHDATLASLDQASMRAVTRLWQSEYASLSARQDIENVLIFENKGVEIGVSNLHPHGQIYATGFVTDTATRMRDAQAAHAREHKGESLLQSLLNDPHTQSDLMVEKNQWFSVIVPFAARFAYETWIVPHRHVSSLADMHNEELDELADVYQRQVRRYDLLFQRSAPNITLLHNAPCDSARQADNLHWCFHLGFQPPLRDPEKLKFLAGFESGSNNIVNPVQPEQAAEQLRNIDIKQWQP</sequence>
<dbReference type="Proteomes" id="UP000250079">
    <property type="component" value="Chromosome"/>
</dbReference>
<organism evidence="18 19">
    <name type="scientific">Granulosicoccus antarcticus IMCC3135</name>
    <dbReference type="NCBI Taxonomy" id="1192854"/>
    <lineage>
        <taxon>Bacteria</taxon>
        <taxon>Pseudomonadati</taxon>
        <taxon>Pseudomonadota</taxon>
        <taxon>Gammaproteobacteria</taxon>
        <taxon>Chromatiales</taxon>
        <taxon>Granulosicoccaceae</taxon>
        <taxon>Granulosicoccus</taxon>
    </lineage>
</organism>
<dbReference type="SUPFAM" id="SSF54197">
    <property type="entry name" value="HIT-like"/>
    <property type="match status" value="2"/>
</dbReference>
<evidence type="ECO:0000256" key="9">
    <source>
        <dbReference type="ARBA" id="ARBA00022833"/>
    </source>
</evidence>
<dbReference type="Pfam" id="PF02744">
    <property type="entry name" value="GalP_UDP_tr_C"/>
    <property type="match status" value="1"/>
</dbReference>
<proteinExistence type="inferred from homology"/>
<feature type="binding site" evidence="14">
    <location>
        <position position="163"/>
    </location>
    <ligand>
        <name>Zn(2+)</name>
        <dbReference type="ChEBI" id="CHEBI:29105"/>
    </ligand>
</feature>
<evidence type="ECO:0000256" key="8">
    <source>
        <dbReference type="ARBA" id="ARBA00022723"/>
    </source>
</evidence>
<keyword evidence="11 15" id="KW-0119">Carbohydrate metabolism</keyword>
<evidence type="ECO:0000259" key="17">
    <source>
        <dbReference type="Pfam" id="PF02744"/>
    </source>
</evidence>
<protein>
    <recommendedName>
        <fullName evidence="5 12">Galactose-1-phosphate uridylyltransferase</fullName>
        <ecNumber evidence="4 12">2.7.7.12</ecNumber>
    </recommendedName>
</protein>
<keyword evidence="19" id="KW-1185">Reference proteome</keyword>
<evidence type="ECO:0000313" key="18">
    <source>
        <dbReference type="EMBL" id="ASJ75615.1"/>
    </source>
</evidence>
<evidence type="ECO:0000256" key="14">
    <source>
        <dbReference type="PIRSR" id="PIRSR000808-3"/>
    </source>
</evidence>
<dbReference type="PANTHER" id="PTHR11943">
    <property type="entry name" value="GALACTOSE-1-PHOSPHATE URIDYLYLTRANSFERASE"/>
    <property type="match status" value="1"/>
</dbReference>